<keyword evidence="2" id="KW-1185">Reference proteome</keyword>
<protein>
    <submittedName>
        <fullName evidence="1">Uncharacterized protein</fullName>
    </submittedName>
</protein>
<evidence type="ECO:0000313" key="2">
    <source>
        <dbReference type="Proteomes" id="UP000552709"/>
    </source>
</evidence>
<dbReference type="Proteomes" id="UP000552709">
    <property type="component" value="Unassembled WGS sequence"/>
</dbReference>
<evidence type="ECO:0000313" key="1">
    <source>
        <dbReference type="EMBL" id="MBB5363962.1"/>
    </source>
</evidence>
<dbReference type="AlphaFoldDB" id="A0A7W8NHG0"/>
<sequence length="34" mass="3927">METKTLIGKLRDSQAAKHVELKDLYDIHVLCEPM</sequence>
<proteinExistence type="predicted"/>
<gene>
    <name evidence="1" type="ORF">HNQ08_003069</name>
</gene>
<name>A0A7W8NHG0_9DEIO</name>
<reference evidence="1 2" key="1">
    <citation type="submission" date="2020-08" db="EMBL/GenBank/DDBJ databases">
        <title>Genomic Encyclopedia of Type Strains, Phase IV (KMG-IV): sequencing the most valuable type-strain genomes for metagenomic binning, comparative biology and taxonomic classification.</title>
        <authorList>
            <person name="Goeker M."/>
        </authorList>
    </citation>
    <scope>NUCLEOTIDE SEQUENCE [LARGE SCALE GENOMIC DNA]</scope>
    <source>
        <strain evidence="1 2">DSM 27939</strain>
    </source>
</reference>
<comment type="caution">
    <text evidence="1">The sequence shown here is derived from an EMBL/GenBank/DDBJ whole genome shotgun (WGS) entry which is preliminary data.</text>
</comment>
<accession>A0A7W8NHG0</accession>
<organism evidence="1 2">
    <name type="scientific">Deinococcus humi</name>
    <dbReference type="NCBI Taxonomy" id="662880"/>
    <lineage>
        <taxon>Bacteria</taxon>
        <taxon>Thermotogati</taxon>
        <taxon>Deinococcota</taxon>
        <taxon>Deinococci</taxon>
        <taxon>Deinococcales</taxon>
        <taxon>Deinococcaceae</taxon>
        <taxon>Deinococcus</taxon>
    </lineage>
</organism>
<dbReference type="EMBL" id="JACHFL010000008">
    <property type="protein sequence ID" value="MBB5363962.1"/>
    <property type="molecule type" value="Genomic_DNA"/>
</dbReference>